<dbReference type="InterPro" id="IPR036397">
    <property type="entry name" value="RNaseH_sf"/>
</dbReference>
<dbReference type="Gene3D" id="3.30.420.10">
    <property type="entry name" value="Ribonuclease H-like superfamily/Ribonuclease H"/>
    <property type="match status" value="1"/>
</dbReference>
<gene>
    <name evidence="2" type="ORF">RND81_01G062500</name>
</gene>
<protein>
    <recommendedName>
        <fullName evidence="1">DUF7769 domain-containing protein</fullName>
    </recommendedName>
</protein>
<evidence type="ECO:0000259" key="1">
    <source>
        <dbReference type="Pfam" id="PF24964"/>
    </source>
</evidence>
<proteinExistence type="predicted"/>
<evidence type="ECO:0000313" key="3">
    <source>
        <dbReference type="Proteomes" id="UP001443914"/>
    </source>
</evidence>
<accession>A0AAW1NCW1</accession>
<dbReference type="EMBL" id="JBDFQZ010000001">
    <property type="protein sequence ID" value="KAK9755957.1"/>
    <property type="molecule type" value="Genomic_DNA"/>
</dbReference>
<feature type="domain" description="DUF7769" evidence="1">
    <location>
        <begin position="7"/>
        <end position="60"/>
    </location>
</feature>
<dbReference type="InterPro" id="IPR056671">
    <property type="entry name" value="DUF7769"/>
</dbReference>
<dbReference type="PANTHER" id="PTHR47169">
    <property type="entry name" value="OS01G0541250 PROTEIN"/>
    <property type="match status" value="1"/>
</dbReference>
<dbReference type="Pfam" id="PF24964">
    <property type="entry name" value="DUF7769"/>
    <property type="match status" value="1"/>
</dbReference>
<evidence type="ECO:0000313" key="2">
    <source>
        <dbReference type="EMBL" id="KAK9755957.1"/>
    </source>
</evidence>
<comment type="caution">
    <text evidence="2">The sequence shown here is derived from an EMBL/GenBank/DDBJ whole genome shotgun (WGS) entry which is preliminary data.</text>
</comment>
<name>A0AAW1NCW1_SAPOF</name>
<dbReference type="GO" id="GO:0003676">
    <property type="term" value="F:nucleic acid binding"/>
    <property type="evidence" value="ECO:0007669"/>
    <property type="project" value="InterPro"/>
</dbReference>
<dbReference type="AlphaFoldDB" id="A0AAW1NCW1"/>
<organism evidence="2 3">
    <name type="scientific">Saponaria officinalis</name>
    <name type="common">Common soapwort</name>
    <name type="synonym">Lychnis saponaria</name>
    <dbReference type="NCBI Taxonomy" id="3572"/>
    <lineage>
        <taxon>Eukaryota</taxon>
        <taxon>Viridiplantae</taxon>
        <taxon>Streptophyta</taxon>
        <taxon>Embryophyta</taxon>
        <taxon>Tracheophyta</taxon>
        <taxon>Spermatophyta</taxon>
        <taxon>Magnoliopsida</taxon>
        <taxon>eudicotyledons</taxon>
        <taxon>Gunneridae</taxon>
        <taxon>Pentapetalae</taxon>
        <taxon>Caryophyllales</taxon>
        <taxon>Caryophyllaceae</taxon>
        <taxon>Caryophylleae</taxon>
        <taxon>Saponaria</taxon>
    </lineage>
</organism>
<reference evidence="2" key="1">
    <citation type="submission" date="2024-03" db="EMBL/GenBank/DDBJ databases">
        <title>WGS assembly of Saponaria officinalis var. Norfolk2.</title>
        <authorList>
            <person name="Jenkins J."/>
            <person name="Shu S."/>
            <person name="Grimwood J."/>
            <person name="Barry K."/>
            <person name="Goodstein D."/>
            <person name="Schmutz J."/>
            <person name="Leebens-Mack J."/>
            <person name="Osbourn A."/>
        </authorList>
    </citation>
    <scope>NUCLEOTIDE SEQUENCE [LARGE SCALE GENOMIC DNA]</scope>
    <source>
        <strain evidence="2">JIC</strain>
    </source>
</reference>
<keyword evidence="3" id="KW-1185">Reference proteome</keyword>
<dbReference type="Proteomes" id="UP001443914">
    <property type="component" value="Unassembled WGS sequence"/>
</dbReference>
<sequence>MRGPNVTDDERHRIVCTLFEYSTKGKPKHGQIKELAQKFQVSIKTITEWWTKAKTQRTQGIPLDVNSRMPGKKGRSKITCPVEFIKTIALQDRATIYGLAFQVKQSRSIVYRWIRKGLLKSHTSAISPELTADNKFLRIHFVLGKIYLDTLLRKLKFKDMSPCVHVDEKWFYMTKATQRYYLVNDEEIPYRSCKSKRFIVKIMFLAAVARPTYKENGDVLFDGKIALKTKWPQSSSKNIIIQQDNAKPHVKSNDPDFVAVATSDGFNIQLQQQPPNSPALNVLDLGFFRSIQSLQSSKPCKTVDELVINVENAYENLSVECLDNVWLFLQACMIETMKRKGHNDYPLPHLKKAAQRRAGTLPRDLVVDDDLVVECISYLHRMVGSYDLNVILENLGADTRF</sequence>